<feature type="transmembrane region" description="Helical" evidence="1">
    <location>
        <begin position="136"/>
        <end position="158"/>
    </location>
</feature>
<feature type="transmembrane region" description="Helical" evidence="1">
    <location>
        <begin position="7"/>
        <end position="29"/>
    </location>
</feature>
<reference evidence="2 3" key="1">
    <citation type="submission" date="2019-08" db="EMBL/GenBank/DDBJ databases">
        <title>Bacillus genomes from the desert of Cuatro Cienegas, Coahuila.</title>
        <authorList>
            <person name="Olmedo-Alvarez G."/>
        </authorList>
    </citation>
    <scope>NUCLEOTIDE SEQUENCE [LARGE SCALE GENOMIC DNA]</scope>
    <source>
        <strain evidence="2 3">CH40_1T</strain>
    </source>
</reference>
<proteinExistence type="predicted"/>
<gene>
    <name evidence="2" type="ORF">FZC79_15160</name>
</gene>
<name>A0A5D4K9X6_9BACI</name>
<dbReference type="AlphaFoldDB" id="A0A5D4K9X6"/>
<evidence type="ECO:0000313" key="2">
    <source>
        <dbReference type="EMBL" id="TYR74157.1"/>
    </source>
</evidence>
<protein>
    <submittedName>
        <fullName evidence="2">Uncharacterized protein</fullName>
    </submittedName>
</protein>
<feature type="transmembrane region" description="Helical" evidence="1">
    <location>
        <begin position="49"/>
        <end position="67"/>
    </location>
</feature>
<evidence type="ECO:0000256" key="1">
    <source>
        <dbReference type="SAM" id="Phobius"/>
    </source>
</evidence>
<accession>A0A5D4K9X6</accession>
<keyword evidence="1" id="KW-1133">Transmembrane helix</keyword>
<feature type="transmembrane region" description="Helical" evidence="1">
    <location>
        <begin position="102"/>
        <end position="124"/>
    </location>
</feature>
<keyword evidence="1" id="KW-0812">Transmembrane</keyword>
<sequence>MKLYMIVLLRSLLFVSLAVMVYDVVWIQQQFELMGRGYIEGFSANVSTLMGQVFIVITIILVILNVIQMFAMKKKRQAKVEDYILPEYDASDERSVEITGRAVRIAFGFILLFSFLLLGSYMLVPTYFLDFVWYPMFTTAAIPIIGLAAYLISFKVLYSR</sequence>
<dbReference type="Proteomes" id="UP000323317">
    <property type="component" value="Unassembled WGS sequence"/>
</dbReference>
<keyword evidence="1" id="KW-0472">Membrane</keyword>
<evidence type="ECO:0000313" key="3">
    <source>
        <dbReference type="Proteomes" id="UP000323317"/>
    </source>
</evidence>
<comment type="caution">
    <text evidence="2">The sequence shown here is derived from an EMBL/GenBank/DDBJ whole genome shotgun (WGS) entry which is preliminary data.</text>
</comment>
<dbReference type="RefSeq" id="WP_148947643.1">
    <property type="nucleotide sequence ID" value="NZ_VTEH01000013.1"/>
</dbReference>
<organism evidence="2 3">
    <name type="scientific">Rossellomorea vietnamensis</name>
    <dbReference type="NCBI Taxonomy" id="218284"/>
    <lineage>
        <taxon>Bacteria</taxon>
        <taxon>Bacillati</taxon>
        <taxon>Bacillota</taxon>
        <taxon>Bacilli</taxon>
        <taxon>Bacillales</taxon>
        <taxon>Bacillaceae</taxon>
        <taxon>Rossellomorea</taxon>
    </lineage>
</organism>
<dbReference type="EMBL" id="VTEH01000013">
    <property type="protein sequence ID" value="TYR74157.1"/>
    <property type="molecule type" value="Genomic_DNA"/>
</dbReference>